<dbReference type="InterPro" id="IPR050768">
    <property type="entry name" value="UPF0353/GerABKA_families"/>
</dbReference>
<dbReference type="EMBL" id="JALIGE010000067">
    <property type="protein sequence ID" value="MCS2160046.1"/>
    <property type="molecule type" value="Genomic_DNA"/>
</dbReference>
<dbReference type="PANTHER" id="PTHR22550:SF18">
    <property type="entry name" value="VWFA DOMAIN-CONTAINING PROTEIN"/>
    <property type="match status" value="1"/>
</dbReference>
<evidence type="ECO:0000256" key="1">
    <source>
        <dbReference type="SAM" id="Phobius"/>
    </source>
</evidence>
<name>A0ABT2DX51_9ENTR</name>
<keyword evidence="1" id="KW-1133">Transmembrane helix</keyword>
<keyword evidence="1" id="KW-0812">Transmembrane</keyword>
<dbReference type="Gene3D" id="3.40.50.410">
    <property type="entry name" value="von Willebrand factor, type A domain"/>
    <property type="match status" value="1"/>
</dbReference>
<keyword evidence="4" id="KW-1185">Reference proteome</keyword>
<accession>A0ABT2DX51</accession>
<feature type="transmembrane region" description="Helical" evidence="1">
    <location>
        <begin position="198"/>
        <end position="218"/>
    </location>
</feature>
<gene>
    <name evidence="3" type="ORF">MUU47_02675</name>
</gene>
<dbReference type="SMART" id="SM00327">
    <property type="entry name" value="VWA"/>
    <property type="match status" value="1"/>
</dbReference>
<reference evidence="3 4" key="1">
    <citation type="submission" date="2022-04" db="EMBL/GenBank/DDBJ databases">
        <title>Proposal of a three novel species of Scandinavium, Scandinavium hiltneri, Scandinavium manionii, Scandinavium tedordense.</title>
        <authorList>
            <person name="Maddock D.W."/>
            <person name="Brady C.L."/>
            <person name="Denman S."/>
            <person name="Arnold D."/>
        </authorList>
    </citation>
    <scope>NUCLEOTIDE SEQUENCE [LARGE SCALE GENOMIC DNA]</scope>
    <source>
        <strain evidence="3 4">H11S7</strain>
    </source>
</reference>
<organism evidence="3 4">
    <name type="scientific">Scandinavium hiltneri</name>
    <dbReference type="NCBI Taxonomy" id="2926519"/>
    <lineage>
        <taxon>Bacteria</taxon>
        <taxon>Pseudomonadati</taxon>
        <taxon>Pseudomonadota</taxon>
        <taxon>Gammaproteobacteria</taxon>
        <taxon>Enterobacterales</taxon>
        <taxon>Enterobacteriaceae</taxon>
        <taxon>Scandinavium</taxon>
    </lineage>
</organism>
<comment type="caution">
    <text evidence="3">The sequence shown here is derived from an EMBL/GenBank/DDBJ whole genome shotgun (WGS) entry which is preliminary data.</text>
</comment>
<proteinExistence type="predicted"/>
<sequence>MATEDMQGSHGKLISRSVAMQNAVRQFIQDRKEDNIGLIVFGSKAYPFAPLSADHHVLLQRVNDLRPAMAGPQTSIGDAIGSTIKMYNSLASEGDESTDNERMVVLLTDGKDTASTLPPDVALRLARREHMIIHTIALAGGNQESINLPLLQKIARETGGTYHEVNGSEDSLQEVYQAINQLTPRKMKKTGWSYRQPLFMWPLGVALVGFGVMTFCLWSGRAKK</sequence>
<dbReference type="Pfam" id="PF00092">
    <property type="entry name" value="VWA"/>
    <property type="match status" value="1"/>
</dbReference>
<dbReference type="InterPro" id="IPR036465">
    <property type="entry name" value="vWFA_dom_sf"/>
</dbReference>
<evidence type="ECO:0000313" key="4">
    <source>
        <dbReference type="Proteomes" id="UP001205357"/>
    </source>
</evidence>
<dbReference type="PANTHER" id="PTHR22550">
    <property type="entry name" value="SPORE GERMINATION PROTEIN"/>
    <property type="match status" value="1"/>
</dbReference>
<dbReference type="SUPFAM" id="SSF53300">
    <property type="entry name" value="vWA-like"/>
    <property type="match status" value="1"/>
</dbReference>
<protein>
    <submittedName>
        <fullName evidence="3">VWA domain-containing protein</fullName>
    </submittedName>
</protein>
<dbReference type="Proteomes" id="UP001205357">
    <property type="component" value="Unassembled WGS sequence"/>
</dbReference>
<dbReference type="InterPro" id="IPR002035">
    <property type="entry name" value="VWF_A"/>
</dbReference>
<keyword evidence="1" id="KW-0472">Membrane</keyword>
<feature type="domain" description="VWFA" evidence="2">
    <location>
        <begin position="1"/>
        <end position="179"/>
    </location>
</feature>
<evidence type="ECO:0000313" key="3">
    <source>
        <dbReference type="EMBL" id="MCS2160046.1"/>
    </source>
</evidence>
<evidence type="ECO:0000259" key="2">
    <source>
        <dbReference type="PROSITE" id="PS50234"/>
    </source>
</evidence>
<dbReference type="PROSITE" id="PS50234">
    <property type="entry name" value="VWFA"/>
    <property type="match status" value="1"/>
</dbReference>